<comment type="caution">
    <text evidence="3">The sequence shown here is derived from an EMBL/GenBank/DDBJ whole genome shotgun (WGS) entry which is preliminary data.</text>
</comment>
<keyword evidence="1" id="KW-1133">Transmembrane helix</keyword>
<dbReference type="Pfam" id="PF20177">
    <property type="entry name" value="DUF6542"/>
    <property type="match status" value="1"/>
</dbReference>
<protein>
    <recommendedName>
        <fullName evidence="2">DUF6542 domain-containing protein</fullName>
    </recommendedName>
</protein>
<gene>
    <name evidence="3" type="ORF">SRB5_36260</name>
</gene>
<keyword evidence="1" id="KW-0812">Transmembrane</keyword>
<reference evidence="3 4" key="1">
    <citation type="submission" date="2019-10" db="EMBL/GenBank/DDBJ databases">
        <title>Streptomyces smaragdinus sp. nov. and Streptomyces fabii sp. nov., isolated from the gut of fungus growing-termite Macrotermes natalensis.</title>
        <authorList>
            <person name="Schwitalla J."/>
            <person name="Benndorf R."/>
            <person name="Martin K."/>
            <person name="De Beer W."/>
            <person name="Kaster A.-K."/>
            <person name="Vollmers J."/>
            <person name="Poulsen M."/>
            <person name="Beemelmanns C."/>
        </authorList>
    </citation>
    <scope>NUCLEOTIDE SEQUENCE [LARGE SCALE GENOMIC DNA]</scope>
    <source>
        <strain evidence="3 4">RB5</strain>
    </source>
</reference>
<feature type="transmembrane region" description="Helical" evidence="1">
    <location>
        <begin position="107"/>
        <end position="125"/>
    </location>
</feature>
<feature type="transmembrane region" description="Helical" evidence="1">
    <location>
        <begin position="42"/>
        <end position="59"/>
    </location>
</feature>
<dbReference type="InterPro" id="IPR046672">
    <property type="entry name" value="DUF6542"/>
</dbReference>
<evidence type="ECO:0000256" key="1">
    <source>
        <dbReference type="SAM" id="Phobius"/>
    </source>
</evidence>
<feature type="domain" description="DUF6542" evidence="2">
    <location>
        <begin position="12"/>
        <end position="123"/>
    </location>
</feature>
<dbReference type="AlphaFoldDB" id="A0A7K0CJ41"/>
<keyword evidence="4" id="KW-1185">Reference proteome</keyword>
<proteinExistence type="predicted"/>
<evidence type="ECO:0000313" key="3">
    <source>
        <dbReference type="EMBL" id="MQY13478.1"/>
    </source>
</evidence>
<feature type="transmembrane region" description="Helical" evidence="1">
    <location>
        <begin position="12"/>
        <end position="36"/>
    </location>
</feature>
<sequence>MLETLLAPPGPRLTALGAGLGAAGVMLLTGLLLALFDAHAPRFHGVVFVLVCVLAGSWVRPTDAVTAPVAAPLAFAAGVLAAGLGGSGGLTGQLMTAGTELALQAPWLYAGTLVAAVIAVLRRGALMQVRRARRPAVRRQPPAQRRP</sequence>
<evidence type="ECO:0000259" key="2">
    <source>
        <dbReference type="Pfam" id="PF20177"/>
    </source>
</evidence>
<keyword evidence="1" id="KW-0472">Membrane</keyword>
<evidence type="ECO:0000313" key="4">
    <source>
        <dbReference type="Proteomes" id="UP000466345"/>
    </source>
</evidence>
<accession>A0A7K0CJ41</accession>
<organism evidence="3 4">
    <name type="scientific">Streptomyces smaragdinus</name>
    <dbReference type="NCBI Taxonomy" id="2585196"/>
    <lineage>
        <taxon>Bacteria</taxon>
        <taxon>Bacillati</taxon>
        <taxon>Actinomycetota</taxon>
        <taxon>Actinomycetes</taxon>
        <taxon>Kitasatosporales</taxon>
        <taxon>Streptomycetaceae</taxon>
        <taxon>Streptomyces</taxon>
    </lineage>
</organism>
<feature type="transmembrane region" description="Helical" evidence="1">
    <location>
        <begin position="71"/>
        <end position="95"/>
    </location>
</feature>
<dbReference type="EMBL" id="WEGJ01000013">
    <property type="protein sequence ID" value="MQY13478.1"/>
    <property type="molecule type" value="Genomic_DNA"/>
</dbReference>
<dbReference type="Proteomes" id="UP000466345">
    <property type="component" value="Unassembled WGS sequence"/>
</dbReference>
<name>A0A7K0CJ41_9ACTN</name>